<name>A0A931AFA3_9ACTN</name>
<dbReference type="RefSeq" id="WP_195898105.1">
    <property type="nucleotide sequence ID" value="NZ_JADOGI010000084.1"/>
</dbReference>
<evidence type="ECO:0000313" key="3">
    <source>
        <dbReference type="Proteomes" id="UP000605361"/>
    </source>
</evidence>
<dbReference type="Proteomes" id="UP000605361">
    <property type="component" value="Unassembled WGS sequence"/>
</dbReference>
<reference evidence="2" key="1">
    <citation type="submission" date="2020-11" db="EMBL/GenBank/DDBJ databases">
        <title>Whole-genome analyses of Nonomuraea sp. K274.</title>
        <authorList>
            <person name="Veyisoglu A."/>
        </authorList>
    </citation>
    <scope>NUCLEOTIDE SEQUENCE</scope>
    <source>
        <strain evidence="2">K274</strain>
    </source>
</reference>
<gene>
    <name evidence="2" type="ORF">ITP53_26215</name>
</gene>
<evidence type="ECO:0008006" key="4">
    <source>
        <dbReference type="Google" id="ProtNLM"/>
    </source>
</evidence>
<dbReference type="InterPro" id="IPR011990">
    <property type="entry name" value="TPR-like_helical_dom_sf"/>
</dbReference>
<feature type="region of interest" description="Disordered" evidence="1">
    <location>
        <begin position="358"/>
        <end position="377"/>
    </location>
</feature>
<organism evidence="2 3">
    <name type="scientific">Nonomuraea cypriaca</name>
    <dbReference type="NCBI Taxonomy" id="1187855"/>
    <lineage>
        <taxon>Bacteria</taxon>
        <taxon>Bacillati</taxon>
        <taxon>Actinomycetota</taxon>
        <taxon>Actinomycetes</taxon>
        <taxon>Streptosporangiales</taxon>
        <taxon>Streptosporangiaceae</taxon>
        <taxon>Nonomuraea</taxon>
    </lineage>
</organism>
<comment type="caution">
    <text evidence="2">The sequence shown here is derived from an EMBL/GenBank/DDBJ whole genome shotgun (WGS) entry which is preliminary data.</text>
</comment>
<accession>A0A931AFA3</accession>
<sequence>MTDDVQALLSEAGSLPYGEARTVLVERAVHEAEARREPGATVEARLALIAAYQFGGEPVKSFATFSRCLADYDAEPGRFEEWQAHRLLWQYKWIMSDLRRFPEVPLPRALDALDDMERRFRQAGDLLHAVYAERCAMALHLGDDAGVAEWFHRWRTAPRDRLSDCQACDVGSQARTLTALGRDEEAVALAAPVVTGQFTCYSQPQSILCTLLPVYLRIGRLDAAAEAHRRAYRLVQGQVADLDDFGDHLRFCALTGNETRGLEILERELPLLERPPSPSQAARFMSGAALLLRRLEEIGHGTLTVRRGDADVPVPALRAEMEAGARGIAARFDARNGNDVHSRRMEARLAATPVAGSLPLLPHARRQPSDSPEESLRAAAVAADQEEAVRHLEEAVAGFTQRGEGRGAALARVDLADAYLGADRPLDAAETAEEAVALLGAADAERLAGVRKILSRALIVLGESERALEVLRELGDAYALLEAAQAFDDRDEDREAAAAYAAAAELYERAGDLLGAANAMRLHALSIYYGYDQAEEVTAAYARARRTLDAAGSIPGAAGERAKLAYDEATALRWAGLREAAVTACQEAIEVFLALDDEDGAGLARHLLDELREEDD</sequence>
<proteinExistence type="predicted"/>
<keyword evidence="3" id="KW-1185">Reference proteome</keyword>
<dbReference type="EMBL" id="JADOGI010000084">
    <property type="protein sequence ID" value="MBF8189164.1"/>
    <property type="molecule type" value="Genomic_DNA"/>
</dbReference>
<dbReference type="SUPFAM" id="SSF48452">
    <property type="entry name" value="TPR-like"/>
    <property type="match status" value="1"/>
</dbReference>
<protein>
    <recommendedName>
        <fullName evidence="4">Tetratricopeptide repeat protein</fullName>
    </recommendedName>
</protein>
<evidence type="ECO:0000313" key="2">
    <source>
        <dbReference type="EMBL" id="MBF8189164.1"/>
    </source>
</evidence>
<dbReference type="AlphaFoldDB" id="A0A931AFA3"/>
<evidence type="ECO:0000256" key="1">
    <source>
        <dbReference type="SAM" id="MobiDB-lite"/>
    </source>
</evidence>